<dbReference type="Pfam" id="PF00153">
    <property type="entry name" value="Mito_carr"/>
    <property type="match status" value="3"/>
</dbReference>
<gene>
    <name evidence="12" type="ORF">BQ4739_LOCUS11820</name>
</gene>
<keyword evidence="7" id="KW-0496">Mitochondrion</keyword>
<evidence type="ECO:0000256" key="7">
    <source>
        <dbReference type="ARBA" id="ARBA00023128"/>
    </source>
</evidence>
<evidence type="ECO:0008006" key="14">
    <source>
        <dbReference type="Google" id="ProtNLM"/>
    </source>
</evidence>
<dbReference type="SUPFAM" id="SSF103506">
    <property type="entry name" value="Mitochondrial carrier"/>
    <property type="match status" value="1"/>
</dbReference>
<keyword evidence="8 9" id="KW-0472">Membrane</keyword>
<feature type="region of interest" description="Disordered" evidence="11">
    <location>
        <begin position="378"/>
        <end position="408"/>
    </location>
</feature>
<evidence type="ECO:0000256" key="9">
    <source>
        <dbReference type="PROSITE-ProRule" id="PRU00282"/>
    </source>
</evidence>
<accession>A0A383W3J7</accession>
<keyword evidence="3 10" id="KW-0813">Transport</keyword>
<protein>
    <recommendedName>
        <fullName evidence="14">Mitochondrial carrier protein</fullName>
    </recommendedName>
</protein>
<feature type="repeat" description="Solcar" evidence="9">
    <location>
        <begin position="156"/>
        <end position="238"/>
    </location>
</feature>
<comment type="subcellular location">
    <subcellularLocation>
        <location evidence="1">Mitochondrion membrane</location>
        <topology evidence="1">Multi-pass membrane protein</topology>
    </subcellularLocation>
</comment>
<dbReference type="GO" id="GO:0031966">
    <property type="term" value="C:mitochondrial membrane"/>
    <property type="evidence" value="ECO:0007669"/>
    <property type="project" value="UniProtKB-SubCell"/>
</dbReference>
<evidence type="ECO:0000313" key="12">
    <source>
        <dbReference type="EMBL" id="SZX71692.1"/>
    </source>
</evidence>
<dbReference type="Gene3D" id="1.50.40.10">
    <property type="entry name" value="Mitochondrial carrier domain"/>
    <property type="match status" value="2"/>
</dbReference>
<keyword evidence="5" id="KW-0677">Repeat</keyword>
<reference evidence="12 13" key="1">
    <citation type="submission" date="2016-10" db="EMBL/GenBank/DDBJ databases">
        <authorList>
            <person name="Cai Z."/>
        </authorList>
    </citation>
    <scope>NUCLEOTIDE SEQUENCE [LARGE SCALE GENOMIC DNA]</scope>
</reference>
<proteinExistence type="inferred from homology"/>
<organism evidence="12 13">
    <name type="scientific">Tetradesmus obliquus</name>
    <name type="common">Green alga</name>
    <name type="synonym">Acutodesmus obliquus</name>
    <dbReference type="NCBI Taxonomy" id="3088"/>
    <lineage>
        <taxon>Eukaryota</taxon>
        <taxon>Viridiplantae</taxon>
        <taxon>Chlorophyta</taxon>
        <taxon>core chlorophytes</taxon>
        <taxon>Chlorophyceae</taxon>
        <taxon>CS clade</taxon>
        <taxon>Sphaeropleales</taxon>
        <taxon>Scenedesmaceae</taxon>
        <taxon>Tetradesmus</taxon>
    </lineage>
</organism>
<feature type="repeat" description="Solcar" evidence="9">
    <location>
        <begin position="284"/>
        <end position="371"/>
    </location>
</feature>
<feature type="repeat" description="Solcar" evidence="9">
    <location>
        <begin position="17"/>
        <end position="101"/>
    </location>
</feature>
<evidence type="ECO:0000256" key="2">
    <source>
        <dbReference type="ARBA" id="ARBA00006375"/>
    </source>
</evidence>
<evidence type="ECO:0000256" key="3">
    <source>
        <dbReference type="ARBA" id="ARBA00022448"/>
    </source>
</evidence>
<evidence type="ECO:0000256" key="6">
    <source>
        <dbReference type="ARBA" id="ARBA00022989"/>
    </source>
</evidence>
<dbReference type="InterPro" id="IPR018108">
    <property type="entry name" value="MCP_transmembrane"/>
</dbReference>
<evidence type="ECO:0000256" key="1">
    <source>
        <dbReference type="ARBA" id="ARBA00004225"/>
    </source>
</evidence>
<dbReference type="PANTHER" id="PTHR45624">
    <property type="entry name" value="MITOCHONDRIAL BASIC AMINO ACIDS TRANSPORTER-RELATED"/>
    <property type="match status" value="1"/>
</dbReference>
<keyword evidence="13" id="KW-1185">Reference proteome</keyword>
<dbReference type="PANTHER" id="PTHR45624:SF12">
    <property type="entry name" value="MITOCHONDRIAL ORNITHINE TRANSPORTER 1"/>
    <property type="match status" value="1"/>
</dbReference>
<comment type="similarity">
    <text evidence="2 10">Belongs to the mitochondrial carrier (TC 2.A.29) family.</text>
</comment>
<feature type="region of interest" description="Disordered" evidence="11">
    <location>
        <begin position="242"/>
        <end position="272"/>
    </location>
</feature>
<dbReference type="EMBL" id="FNXT01001066">
    <property type="protein sequence ID" value="SZX71692.1"/>
    <property type="molecule type" value="Genomic_DNA"/>
</dbReference>
<feature type="region of interest" description="Disordered" evidence="11">
    <location>
        <begin position="131"/>
        <end position="154"/>
    </location>
</feature>
<dbReference type="AlphaFoldDB" id="A0A383W3J7"/>
<dbReference type="InterPro" id="IPR050567">
    <property type="entry name" value="Mitochondrial_Carrier"/>
</dbReference>
<evidence type="ECO:0000256" key="4">
    <source>
        <dbReference type="ARBA" id="ARBA00022692"/>
    </source>
</evidence>
<feature type="compositionally biased region" description="Polar residues" evidence="11">
    <location>
        <begin position="384"/>
        <end position="400"/>
    </location>
</feature>
<evidence type="ECO:0000256" key="11">
    <source>
        <dbReference type="SAM" id="MobiDB-lite"/>
    </source>
</evidence>
<keyword evidence="6" id="KW-1133">Transmembrane helix</keyword>
<evidence type="ECO:0000256" key="10">
    <source>
        <dbReference type="RuleBase" id="RU000488"/>
    </source>
</evidence>
<evidence type="ECO:0000256" key="5">
    <source>
        <dbReference type="ARBA" id="ARBA00022737"/>
    </source>
</evidence>
<dbReference type="PROSITE" id="PS50920">
    <property type="entry name" value="SOLCAR"/>
    <property type="match status" value="3"/>
</dbReference>
<evidence type="ECO:0000256" key="8">
    <source>
        <dbReference type="ARBA" id="ARBA00023136"/>
    </source>
</evidence>
<evidence type="ECO:0000313" key="13">
    <source>
        <dbReference type="Proteomes" id="UP000256970"/>
    </source>
</evidence>
<keyword evidence="4 9" id="KW-0812">Transmembrane</keyword>
<dbReference type="GO" id="GO:0000064">
    <property type="term" value="F:L-ornithine transmembrane transporter activity"/>
    <property type="evidence" value="ECO:0007669"/>
    <property type="project" value="TreeGrafter"/>
</dbReference>
<dbReference type="GO" id="GO:1990575">
    <property type="term" value="P:mitochondrial L-ornithine transmembrane transport"/>
    <property type="evidence" value="ECO:0007669"/>
    <property type="project" value="TreeGrafter"/>
</dbReference>
<sequence length="408" mass="43655">MPPGEASAADQQPVRWHAATRELVGGVLAGAVNVTSGYPFDTMKVRLQASDGVYEGMADCFSHIWRTEGVRGFFRGLSSPLIGGAAETGVNYLVYSRVLDMFKPQQQQQQQQQSLLPAVVQQMRALEQQQQQQQLLQQQDRQHSSSSSSSSEQHLPPLRAVLVAGAVAGVALSVILAPTELIKCRMQMAQFDSPLRCLANLIETEGLRGLTRGFLPTLAREIPGNALFFTVYEGLRRSWPGRPGAAAGHGSSSSSGTSSSSSSSNSSSKSSSSGSLAAAWQVVLDAGGAIVCGGMAGVVMWSTVLPLDVAKTRIQTAQPGTPWDTGVLRQLAMLWKEGGRRSLWAGLAPTVARAFPANACQWLAWEVAMRQLLPPAFEEEPDHSSTAGQQQQLQNGTSKQQDVRAVTV</sequence>
<feature type="compositionally biased region" description="Low complexity" evidence="11">
    <location>
        <begin position="244"/>
        <end position="272"/>
    </location>
</feature>
<dbReference type="InterPro" id="IPR023395">
    <property type="entry name" value="MCP_dom_sf"/>
</dbReference>
<dbReference type="Proteomes" id="UP000256970">
    <property type="component" value="Unassembled WGS sequence"/>
</dbReference>
<name>A0A383W3J7_TETOB</name>